<comment type="function">
    <text evidence="10">Pyrophosphatase that catalyzes the hydrolysis of nucleoside triphosphates to their monophosphate derivatives, with a high preference for the non-canonical purine nucleotides XTP (xanthosine triphosphate), dITP (deoxyinosine triphosphate) and ITP. Seems to function as a house-cleaning enzyme that removes non-canonical purine nucleotides from the nucleotide pool, thus preventing their incorporation into DNA/RNA and avoiding chromosomal lesions.</text>
</comment>
<feature type="active site" description="Proton acceptor" evidence="10">
    <location>
        <position position="76"/>
    </location>
</feature>
<dbReference type="GO" id="GO:0009146">
    <property type="term" value="P:purine nucleoside triphosphate catabolic process"/>
    <property type="evidence" value="ECO:0007669"/>
    <property type="project" value="UniProtKB-UniRule"/>
</dbReference>
<proteinExistence type="inferred from homology"/>
<dbReference type="HOGENOM" id="CLU_082080_0_0_5"/>
<evidence type="ECO:0000313" key="12">
    <source>
        <dbReference type="Proteomes" id="UP000010077"/>
    </source>
</evidence>
<dbReference type="OrthoDB" id="9807456at2"/>
<dbReference type="PATRIC" id="fig|1193729.4.peg.610"/>
<comment type="cofactor">
    <cofactor evidence="10">
        <name>Mg(2+)</name>
        <dbReference type="ChEBI" id="CHEBI:18420"/>
    </cofactor>
    <text evidence="10">Binds 1 Mg(2+) ion per subunit.</text>
</comment>
<evidence type="ECO:0000256" key="1">
    <source>
        <dbReference type="ARBA" id="ARBA00008023"/>
    </source>
</evidence>
<evidence type="ECO:0000256" key="10">
    <source>
        <dbReference type="HAMAP-Rule" id="MF_01405"/>
    </source>
</evidence>
<gene>
    <name evidence="11" type="primary">rdgB</name>
    <name evidence="11" type="ORF">A1OE_1141</name>
</gene>
<evidence type="ECO:0000256" key="4">
    <source>
        <dbReference type="ARBA" id="ARBA00022741"/>
    </source>
</evidence>
<feature type="binding site" evidence="10">
    <location>
        <position position="47"/>
    </location>
    <ligand>
        <name>Mg(2+)</name>
        <dbReference type="ChEBI" id="CHEBI:18420"/>
    </ligand>
</feature>
<reference evidence="11 12" key="1">
    <citation type="journal article" date="2012" name="Proc. Natl. Acad. Sci. U.S.A.">
        <title>Genome streamlining and chemical defense in a coral reef symbiosis.</title>
        <authorList>
            <person name="Kwan J.C."/>
            <person name="Donia M.S."/>
            <person name="Han A.W."/>
            <person name="Hirose E."/>
            <person name="Haygood M.G."/>
            <person name="Schmidt E.W."/>
        </authorList>
    </citation>
    <scope>NUCLEOTIDE SEQUENCE [LARGE SCALE GENOMIC DNA]</scope>
    <source>
        <strain evidence="11 12">L2</strain>
    </source>
</reference>
<dbReference type="PANTHER" id="PTHR11067">
    <property type="entry name" value="INOSINE TRIPHOSPHATE PYROPHOSPHATASE/HAM1 PROTEIN"/>
    <property type="match status" value="1"/>
</dbReference>
<feature type="binding site" evidence="10">
    <location>
        <begin position="15"/>
        <end position="20"/>
    </location>
    <ligand>
        <name>substrate</name>
    </ligand>
</feature>
<feature type="binding site" evidence="10">
    <location>
        <position position="76"/>
    </location>
    <ligand>
        <name>Mg(2+)</name>
        <dbReference type="ChEBI" id="CHEBI:18420"/>
    </ligand>
</feature>
<comment type="catalytic activity">
    <reaction evidence="9 10">
        <text>XTP + H2O = XMP + diphosphate + H(+)</text>
        <dbReference type="Rhea" id="RHEA:28610"/>
        <dbReference type="ChEBI" id="CHEBI:15377"/>
        <dbReference type="ChEBI" id="CHEBI:15378"/>
        <dbReference type="ChEBI" id="CHEBI:33019"/>
        <dbReference type="ChEBI" id="CHEBI:57464"/>
        <dbReference type="ChEBI" id="CHEBI:61314"/>
        <dbReference type="EC" id="3.6.1.66"/>
    </reaction>
</comment>
<dbReference type="CDD" id="cd00515">
    <property type="entry name" value="HAM1"/>
    <property type="match status" value="1"/>
</dbReference>
<protein>
    <recommendedName>
        <fullName evidence="10">dITP/XTP pyrophosphatase</fullName>
        <ecNumber evidence="10">3.6.1.66</ecNumber>
    </recommendedName>
    <alternativeName>
        <fullName evidence="10">Non-canonical purine NTP pyrophosphatase</fullName>
    </alternativeName>
    <alternativeName>
        <fullName evidence="10">Non-standard purine NTP pyrophosphatase</fullName>
    </alternativeName>
    <alternativeName>
        <fullName evidence="10">Nucleoside-triphosphate diphosphatase</fullName>
    </alternativeName>
    <alternativeName>
        <fullName evidence="10">Nucleoside-triphosphate pyrophosphatase</fullName>
        <shortName evidence="10">NTPase</shortName>
    </alternativeName>
</protein>
<dbReference type="FunFam" id="3.90.950.10:FF:000001">
    <property type="entry name" value="dITP/XTP pyrophosphatase"/>
    <property type="match status" value="1"/>
</dbReference>
<dbReference type="GO" id="GO:0036222">
    <property type="term" value="F:XTP diphosphatase activity"/>
    <property type="evidence" value="ECO:0007669"/>
    <property type="project" value="UniProtKB-UniRule"/>
</dbReference>
<dbReference type="Gene3D" id="3.90.950.10">
    <property type="match status" value="1"/>
</dbReference>
<dbReference type="GO" id="GO:0035870">
    <property type="term" value="F:dITP diphosphatase activity"/>
    <property type="evidence" value="ECO:0007669"/>
    <property type="project" value="UniProtKB-UniRule"/>
</dbReference>
<evidence type="ECO:0000256" key="7">
    <source>
        <dbReference type="ARBA" id="ARBA00023080"/>
    </source>
</evidence>
<dbReference type="STRING" id="1193729.A1OE_1141"/>
<sequence length="217" mass="24151">MLVRKMDSEVLVLATDNRGKIVELTDLLKPYHLRVLSTKDLLLPDPEETGSTFIANAKIKALTAAQASGIPAMADDSGFSVAALEAAPGIYSARWAGPQKDFNLAMQLVHYKMIISKSDDTQAWFTCALALAWPDGYCESVEGYVYGRVVWPPRGDNGFGYDSMFVPDGKNMETFGECNINRKKLISHRADAFSRLVNRCFKGRNFDGKRLLSFRQK</sequence>
<dbReference type="InterPro" id="IPR020922">
    <property type="entry name" value="dITP/XTP_pyrophosphatase"/>
</dbReference>
<keyword evidence="6 10" id="KW-0460">Magnesium</keyword>
<evidence type="ECO:0000256" key="6">
    <source>
        <dbReference type="ARBA" id="ARBA00022842"/>
    </source>
</evidence>
<keyword evidence="5 10" id="KW-0378">Hydrolase</keyword>
<dbReference type="KEGG" id="thal:A1OE_1141"/>
<keyword evidence="12" id="KW-1185">Reference proteome</keyword>
<evidence type="ECO:0000256" key="8">
    <source>
        <dbReference type="ARBA" id="ARBA00051875"/>
    </source>
</evidence>
<dbReference type="GO" id="GO:0046872">
    <property type="term" value="F:metal ion binding"/>
    <property type="evidence" value="ECO:0007669"/>
    <property type="project" value="UniProtKB-KW"/>
</dbReference>
<dbReference type="GO" id="GO:0009117">
    <property type="term" value="P:nucleotide metabolic process"/>
    <property type="evidence" value="ECO:0007669"/>
    <property type="project" value="UniProtKB-KW"/>
</dbReference>
<dbReference type="EMBL" id="CP003539">
    <property type="protein sequence ID" value="AFX99319.1"/>
    <property type="molecule type" value="Genomic_DNA"/>
</dbReference>
<evidence type="ECO:0000256" key="5">
    <source>
        <dbReference type="ARBA" id="ARBA00022801"/>
    </source>
</evidence>
<dbReference type="GO" id="GO:0005829">
    <property type="term" value="C:cytosol"/>
    <property type="evidence" value="ECO:0007669"/>
    <property type="project" value="TreeGrafter"/>
</dbReference>
<feature type="binding site" evidence="10">
    <location>
        <begin position="188"/>
        <end position="189"/>
    </location>
    <ligand>
        <name>substrate</name>
    </ligand>
</feature>
<evidence type="ECO:0000256" key="3">
    <source>
        <dbReference type="ARBA" id="ARBA00022723"/>
    </source>
</evidence>
<dbReference type="eggNOG" id="COG0127">
    <property type="taxonomic scope" value="Bacteria"/>
</dbReference>
<name>K7YRZ6_9PROT</name>
<feature type="binding site" evidence="10">
    <location>
        <position position="77"/>
    </location>
    <ligand>
        <name>substrate</name>
    </ligand>
</feature>
<dbReference type="SUPFAM" id="SSF52972">
    <property type="entry name" value="ITPase-like"/>
    <property type="match status" value="1"/>
</dbReference>
<evidence type="ECO:0000313" key="11">
    <source>
        <dbReference type="EMBL" id="AFX99319.1"/>
    </source>
</evidence>
<dbReference type="RefSeq" id="WP_015088817.1">
    <property type="nucleotide sequence ID" value="NC_019566.1"/>
</dbReference>
<feature type="binding site" evidence="10">
    <location>
        <begin position="159"/>
        <end position="162"/>
    </location>
    <ligand>
        <name>substrate</name>
    </ligand>
</feature>
<dbReference type="GO" id="GO:0036220">
    <property type="term" value="F:ITP diphosphatase activity"/>
    <property type="evidence" value="ECO:0007669"/>
    <property type="project" value="UniProtKB-UniRule"/>
</dbReference>
<dbReference type="PANTHER" id="PTHR11067:SF9">
    <property type="entry name" value="INOSINE TRIPHOSPHATE PYROPHOSPHATASE"/>
    <property type="match status" value="1"/>
</dbReference>
<keyword evidence="7 10" id="KW-0546">Nucleotide metabolism</keyword>
<evidence type="ECO:0000256" key="9">
    <source>
        <dbReference type="ARBA" id="ARBA00052017"/>
    </source>
</evidence>
<comment type="catalytic activity">
    <reaction evidence="10">
        <text>ITP + H2O = IMP + diphosphate + H(+)</text>
        <dbReference type="Rhea" id="RHEA:29399"/>
        <dbReference type="ChEBI" id="CHEBI:15377"/>
        <dbReference type="ChEBI" id="CHEBI:15378"/>
        <dbReference type="ChEBI" id="CHEBI:33019"/>
        <dbReference type="ChEBI" id="CHEBI:58053"/>
        <dbReference type="ChEBI" id="CHEBI:61402"/>
        <dbReference type="EC" id="3.6.1.66"/>
    </reaction>
</comment>
<keyword evidence="4 10" id="KW-0547">Nucleotide-binding</keyword>
<feature type="binding site" evidence="10">
    <location>
        <position position="183"/>
    </location>
    <ligand>
        <name>substrate</name>
    </ligand>
</feature>
<dbReference type="AlphaFoldDB" id="K7YRZ6"/>
<accession>K7YRZ6</accession>
<keyword evidence="3 10" id="KW-0479">Metal-binding</keyword>
<dbReference type="Pfam" id="PF01725">
    <property type="entry name" value="Ham1p_like"/>
    <property type="match status" value="1"/>
</dbReference>
<dbReference type="GO" id="GO:0000166">
    <property type="term" value="F:nucleotide binding"/>
    <property type="evidence" value="ECO:0007669"/>
    <property type="project" value="UniProtKB-KW"/>
</dbReference>
<organism evidence="11 12">
    <name type="scientific">Candidatus Endolissoclinum faulkneri L2</name>
    <dbReference type="NCBI Taxonomy" id="1193729"/>
    <lineage>
        <taxon>Bacteria</taxon>
        <taxon>Pseudomonadati</taxon>
        <taxon>Pseudomonadota</taxon>
        <taxon>Alphaproteobacteria</taxon>
        <taxon>Rhodospirillales</taxon>
        <taxon>Rhodospirillaceae</taxon>
        <taxon>Candidatus Endolissoclinum</taxon>
    </lineage>
</organism>
<comment type="similarity">
    <text evidence="1 10">Belongs to the HAM1 NTPase family.</text>
</comment>
<dbReference type="InterPro" id="IPR002637">
    <property type="entry name" value="RdgB/HAM1"/>
</dbReference>
<dbReference type="InterPro" id="IPR029001">
    <property type="entry name" value="ITPase-like_fam"/>
</dbReference>
<dbReference type="EC" id="3.6.1.66" evidence="10"/>
<dbReference type="Proteomes" id="UP000010077">
    <property type="component" value="Chromosome"/>
</dbReference>
<evidence type="ECO:0000256" key="2">
    <source>
        <dbReference type="ARBA" id="ARBA00011738"/>
    </source>
</evidence>
<dbReference type="HAMAP" id="MF_01405">
    <property type="entry name" value="Non_canon_purine_NTPase"/>
    <property type="match status" value="1"/>
</dbReference>
<dbReference type="GO" id="GO:0017111">
    <property type="term" value="F:ribonucleoside triphosphate phosphatase activity"/>
    <property type="evidence" value="ECO:0007669"/>
    <property type="project" value="InterPro"/>
</dbReference>
<comment type="catalytic activity">
    <reaction evidence="8 10">
        <text>dITP + H2O = dIMP + diphosphate + H(+)</text>
        <dbReference type="Rhea" id="RHEA:28342"/>
        <dbReference type="ChEBI" id="CHEBI:15377"/>
        <dbReference type="ChEBI" id="CHEBI:15378"/>
        <dbReference type="ChEBI" id="CHEBI:33019"/>
        <dbReference type="ChEBI" id="CHEBI:61194"/>
        <dbReference type="ChEBI" id="CHEBI:61382"/>
        <dbReference type="EC" id="3.6.1.66"/>
    </reaction>
</comment>
<comment type="subunit">
    <text evidence="2 10">Homodimer.</text>
</comment>